<dbReference type="EMBL" id="SOPW01000008">
    <property type="protein sequence ID" value="TFB21410.1"/>
    <property type="molecule type" value="Genomic_DNA"/>
</dbReference>
<name>A0A4Y8IK91_9BACI</name>
<sequence>MKANFDLSGKVALVTGAGRGIGRTLAEGLAYAGADVVLVARTEEEVSNAAKEISGATGRNTLALVCDVTDGDYVNKTVNKAYEHFGHLDILVNNAGTSVRETTLDLSEENWDKVMDVNFKSVFLMSKAVGKYMVEQKSGRIINVASVASSLTLSSGTPYGPSKAGVVQLTRQMANEWATEGITVNAISPWFFKTSLNETALENKEFRTLLENRTPMRRLGQLEELIAPVVMFSSDSASYITGQNLFIDGGVTNYAF</sequence>
<dbReference type="FunFam" id="3.40.50.720:FF:000084">
    <property type="entry name" value="Short-chain dehydrogenase reductase"/>
    <property type="match status" value="1"/>
</dbReference>
<dbReference type="GO" id="GO:0008206">
    <property type="term" value="P:bile acid metabolic process"/>
    <property type="evidence" value="ECO:0007669"/>
    <property type="project" value="UniProtKB-ARBA"/>
</dbReference>
<dbReference type="SUPFAM" id="SSF51735">
    <property type="entry name" value="NAD(P)-binding Rossmann-fold domains"/>
    <property type="match status" value="1"/>
</dbReference>
<dbReference type="AlphaFoldDB" id="A0A4Y8IK91"/>
<feature type="domain" description="Ketoreductase" evidence="3">
    <location>
        <begin position="10"/>
        <end position="193"/>
    </location>
</feature>
<keyword evidence="5" id="KW-1185">Reference proteome</keyword>
<protein>
    <submittedName>
        <fullName evidence="4">Glucose 1-dehydrogenase</fullName>
        <ecNumber evidence="4">1.1.1.47</ecNumber>
    </submittedName>
</protein>
<comment type="caution">
    <text evidence="4">The sequence shown here is derived from an EMBL/GenBank/DDBJ whole genome shotgun (WGS) entry which is preliminary data.</text>
</comment>
<dbReference type="PANTHER" id="PTHR42760:SF133">
    <property type="entry name" value="3-OXOACYL-[ACYL-CARRIER-PROTEIN] REDUCTASE"/>
    <property type="match status" value="1"/>
</dbReference>
<dbReference type="InterPro" id="IPR036291">
    <property type="entry name" value="NAD(P)-bd_dom_sf"/>
</dbReference>
<dbReference type="InterPro" id="IPR002347">
    <property type="entry name" value="SDR_fam"/>
</dbReference>
<keyword evidence="2 4" id="KW-0560">Oxidoreductase</keyword>
<proteinExistence type="inferred from homology"/>
<dbReference type="Proteomes" id="UP000297975">
    <property type="component" value="Unassembled WGS sequence"/>
</dbReference>
<accession>A0A4Y8IK91</accession>
<comment type="similarity">
    <text evidence="1">Belongs to the short-chain dehydrogenases/reductases (SDR) family.</text>
</comment>
<dbReference type="NCBIfam" id="NF005559">
    <property type="entry name" value="PRK07231.1"/>
    <property type="match status" value="1"/>
</dbReference>
<dbReference type="RefSeq" id="WP_134340075.1">
    <property type="nucleotide sequence ID" value="NZ_SOPW01000008.1"/>
</dbReference>
<gene>
    <name evidence="4" type="ORF">E3U55_08850</name>
</gene>
<reference evidence="4 5" key="1">
    <citation type="submission" date="2019-03" db="EMBL/GenBank/DDBJ databases">
        <authorList>
            <person name="He R.-H."/>
        </authorList>
    </citation>
    <scope>NUCLEOTIDE SEQUENCE [LARGE SCALE GENOMIC DNA]</scope>
    <source>
        <strain evidence="5">SH 714</strain>
    </source>
</reference>
<organism evidence="4 5">
    <name type="scientific">Filobacillus milosensis</name>
    <dbReference type="NCBI Taxonomy" id="94137"/>
    <lineage>
        <taxon>Bacteria</taxon>
        <taxon>Bacillati</taxon>
        <taxon>Bacillota</taxon>
        <taxon>Bacilli</taxon>
        <taxon>Bacillales</taxon>
        <taxon>Bacillaceae</taxon>
        <taxon>Filobacillus</taxon>
    </lineage>
</organism>
<evidence type="ECO:0000259" key="3">
    <source>
        <dbReference type="SMART" id="SM00822"/>
    </source>
</evidence>
<evidence type="ECO:0000313" key="4">
    <source>
        <dbReference type="EMBL" id="TFB21410.1"/>
    </source>
</evidence>
<dbReference type="Gene3D" id="3.40.50.720">
    <property type="entry name" value="NAD(P)-binding Rossmann-like Domain"/>
    <property type="match status" value="1"/>
</dbReference>
<dbReference type="GO" id="GO:0048038">
    <property type="term" value="F:quinone binding"/>
    <property type="evidence" value="ECO:0007669"/>
    <property type="project" value="TreeGrafter"/>
</dbReference>
<evidence type="ECO:0000313" key="5">
    <source>
        <dbReference type="Proteomes" id="UP000297975"/>
    </source>
</evidence>
<dbReference type="InterPro" id="IPR057326">
    <property type="entry name" value="KR_dom"/>
</dbReference>
<dbReference type="SMART" id="SM00822">
    <property type="entry name" value="PKS_KR"/>
    <property type="match status" value="1"/>
</dbReference>
<evidence type="ECO:0000256" key="1">
    <source>
        <dbReference type="ARBA" id="ARBA00006484"/>
    </source>
</evidence>
<dbReference type="EC" id="1.1.1.47" evidence="4"/>
<dbReference type="PRINTS" id="PR00080">
    <property type="entry name" value="SDRFAMILY"/>
</dbReference>
<dbReference type="OrthoDB" id="9803333at2"/>
<dbReference type="PANTHER" id="PTHR42760">
    <property type="entry name" value="SHORT-CHAIN DEHYDROGENASES/REDUCTASES FAMILY MEMBER"/>
    <property type="match status" value="1"/>
</dbReference>
<dbReference type="GO" id="GO:0047936">
    <property type="term" value="F:glucose 1-dehydrogenase [NAD(P)+] activity"/>
    <property type="evidence" value="ECO:0007669"/>
    <property type="project" value="UniProtKB-EC"/>
</dbReference>
<dbReference type="GO" id="GO:0006633">
    <property type="term" value="P:fatty acid biosynthetic process"/>
    <property type="evidence" value="ECO:0007669"/>
    <property type="project" value="TreeGrafter"/>
</dbReference>
<evidence type="ECO:0000256" key="2">
    <source>
        <dbReference type="ARBA" id="ARBA00023002"/>
    </source>
</evidence>
<dbReference type="PRINTS" id="PR00081">
    <property type="entry name" value="GDHRDH"/>
</dbReference>
<dbReference type="Pfam" id="PF13561">
    <property type="entry name" value="adh_short_C2"/>
    <property type="match status" value="1"/>
</dbReference>